<dbReference type="KEGG" id="sxa:FMM02_10450"/>
<reference evidence="3 4" key="1">
    <citation type="submission" date="2019-07" db="EMBL/GenBank/DDBJ databases">
        <title>Sphingomonas AE3 Genome sequencing and assembly.</title>
        <authorList>
            <person name="Kim H."/>
        </authorList>
    </citation>
    <scope>NUCLEOTIDE SEQUENCE [LARGE SCALE GENOMIC DNA]</scope>
    <source>
        <strain evidence="3 4">AE3</strain>
    </source>
</reference>
<dbReference type="Pfam" id="PF13193">
    <property type="entry name" value="AMP-binding_C"/>
    <property type="match status" value="1"/>
</dbReference>
<sequence length="489" mass="52455">MTSPDPKPYPLDHLALRGEHGALALVAGEERLTFAQLDAAVGRAASALLAHGLVPGDRVATWMGKTLLACIMPLAAARAGLVHVPINPVLKHGQAAHILVDSGARLLVANRARLDSLAAGEIAGAKFVALEDWRADGEPLPASSHDPEFLAALLYTSGSTGRPKGVMLSHANLWLGAISVAHYLQLSADDRTLCVLPLAFDYGQSQLLATWAAGGAAIGFDYLLPRDVVRAVERQRVTVLAGVPPLWLQIADQKWDGHGRSLRTLTNSGGHLPEPLVRRLRALFPQARLHLMYGLTEAFRSASLDPALVDANPDSVGTAIPFAELRVVRPDGSEAVPGEEGELVHSGPLVAKGYWNDPQRTLQRFRDGEVWSGDTVVMGEDGLLRFRGRDDAMIKVSGNRISPTEIEEAALASGLVGDAAAFGVPDERLGQAILLVAVASGEMDEAGLRAYFRRELPPHMQPQRIEWRERLPVSPNGKLDRTALKAELA</sequence>
<evidence type="ECO:0000313" key="3">
    <source>
        <dbReference type="EMBL" id="QDP20333.1"/>
    </source>
</evidence>
<dbReference type="GO" id="GO:0016878">
    <property type="term" value="F:acid-thiol ligase activity"/>
    <property type="evidence" value="ECO:0007669"/>
    <property type="project" value="UniProtKB-ARBA"/>
</dbReference>
<evidence type="ECO:0000259" key="2">
    <source>
        <dbReference type="Pfam" id="PF13193"/>
    </source>
</evidence>
<dbReference type="PANTHER" id="PTHR43767">
    <property type="entry name" value="LONG-CHAIN-FATTY-ACID--COA LIGASE"/>
    <property type="match status" value="1"/>
</dbReference>
<dbReference type="InterPro" id="IPR042099">
    <property type="entry name" value="ANL_N_sf"/>
</dbReference>
<dbReference type="SUPFAM" id="SSF56801">
    <property type="entry name" value="Acetyl-CoA synthetase-like"/>
    <property type="match status" value="1"/>
</dbReference>
<dbReference type="Pfam" id="PF00501">
    <property type="entry name" value="AMP-binding"/>
    <property type="match status" value="1"/>
</dbReference>
<dbReference type="Proteomes" id="UP000321857">
    <property type="component" value="Chromosome"/>
</dbReference>
<evidence type="ECO:0000313" key="4">
    <source>
        <dbReference type="Proteomes" id="UP000321857"/>
    </source>
</evidence>
<dbReference type="PANTHER" id="PTHR43767:SF1">
    <property type="entry name" value="NONRIBOSOMAL PEPTIDE SYNTHASE PES1 (EUROFUNG)-RELATED"/>
    <property type="match status" value="1"/>
</dbReference>
<dbReference type="AlphaFoldDB" id="A0A516ITU6"/>
<keyword evidence="4" id="KW-1185">Reference proteome</keyword>
<evidence type="ECO:0000259" key="1">
    <source>
        <dbReference type="Pfam" id="PF00501"/>
    </source>
</evidence>
<dbReference type="InterPro" id="IPR000873">
    <property type="entry name" value="AMP-dep_synth/lig_dom"/>
</dbReference>
<gene>
    <name evidence="3" type="ORF">FMM02_10450</name>
</gene>
<dbReference type="OrthoDB" id="9803968at2"/>
<dbReference type="Gene3D" id="3.30.300.30">
    <property type="match status" value="1"/>
</dbReference>
<dbReference type="Gene3D" id="3.40.50.12780">
    <property type="entry name" value="N-terminal domain of ligase-like"/>
    <property type="match status" value="1"/>
</dbReference>
<dbReference type="InterPro" id="IPR045851">
    <property type="entry name" value="AMP-bd_C_sf"/>
</dbReference>
<dbReference type="EMBL" id="CP041659">
    <property type="protein sequence ID" value="QDP20333.1"/>
    <property type="molecule type" value="Genomic_DNA"/>
</dbReference>
<dbReference type="InterPro" id="IPR025110">
    <property type="entry name" value="AMP-bd_C"/>
</dbReference>
<organism evidence="3 4">
    <name type="scientific">Sphingomonas xanthus</name>
    <dbReference type="NCBI Taxonomy" id="2594473"/>
    <lineage>
        <taxon>Bacteria</taxon>
        <taxon>Pseudomonadati</taxon>
        <taxon>Pseudomonadota</taxon>
        <taxon>Alphaproteobacteria</taxon>
        <taxon>Sphingomonadales</taxon>
        <taxon>Sphingomonadaceae</taxon>
        <taxon>Sphingomonas</taxon>
    </lineage>
</organism>
<dbReference type="RefSeq" id="WP_147494781.1">
    <property type="nucleotide sequence ID" value="NZ_CP041659.1"/>
</dbReference>
<dbReference type="PROSITE" id="PS00455">
    <property type="entry name" value="AMP_BINDING"/>
    <property type="match status" value="1"/>
</dbReference>
<proteinExistence type="predicted"/>
<dbReference type="InterPro" id="IPR020845">
    <property type="entry name" value="AMP-binding_CS"/>
</dbReference>
<protein>
    <submittedName>
        <fullName evidence="3">AMP-binding protein</fullName>
    </submittedName>
</protein>
<name>A0A516ITU6_9SPHN</name>
<accession>A0A516ITU6</accession>
<dbReference type="InterPro" id="IPR050237">
    <property type="entry name" value="ATP-dep_AMP-bd_enzyme"/>
</dbReference>
<feature type="domain" description="AMP-binding enzyme C-terminal" evidence="2">
    <location>
        <begin position="405"/>
        <end position="478"/>
    </location>
</feature>
<feature type="domain" description="AMP-dependent synthetase/ligase" evidence="1">
    <location>
        <begin position="19"/>
        <end position="355"/>
    </location>
</feature>